<evidence type="ECO:0000313" key="2">
    <source>
        <dbReference type="Proteomes" id="UP000237000"/>
    </source>
</evidence>
<comment type="caution">
    <text evidence="1">The sequence shown here is derived from an EMBL/GenBank/DDBJ whole genome shotgun (WGS) entry which is preliminary data.</text>
</comment>
<dbReference type="InParanoid" id="A0A2P5FXE3"/>
<accession>A0A2P5FXE3</accession>
<dbReference type="EMBL" id="JXTC01000004">
    <property type="protein sequence ID" value="POO02471.1"/>
    <property type="molecule type" value="Genomic_DNA"/>
</dbReference>
<proteinExistence type="predicted"/>
<organism evidence="1 2">
    <name type="scientific">Trema orientale</name>
    <name type="common">Charcoal tree</name>
    <name type="synonym">Celtis orientalis</name>
    <dbReference type="NCBI Taxonomy" id="63057"/>
    <lineage>
        <taxon>Eukaryota</taxon>
        <taxon>Viridiplantae</taxon>
        <taxon>Streptophyta</taxon>
        <taxon>Embryophyta</taxon>
        <taxon>Tracheophyta</taxon>
        <taxon>Spermatophyta</taxon>
        <taxon>Magnoliopsida</taxon>
        <taxon>eudicotyledons</taxon>
        <taxon>Gunneridae</taxon>
        <taxon>Pentapetalae</taxon>
        <taxon>rosids</taxon>
        <taxon>fabids</taxon>
        <taxon>Rosales</taxon>
        <taxon>Cannabaceae</taxon>
        <taxon>Trema</taxon>
    </lineage>
</organism>
<evidence type="ECO:0000313" key="1">
    <source>
        <dbReference type="EMBL" id="POO02471.1"/>
    </source>
</evidence>
<keyword evidence="2" id="KW-1185">Reference proteome</keyword>
<dbReference type="Proteomes" id="UP000237000">
    <property type="component" value="Unassembled WGS sequence"/>
</dbReference>
<name>A0A2P5FXE3_TREOI</name>
<sequence length="76" mass="8480">MSIFLAGLPLMGYGQCVIMGRVWQTIPGSGTWEESLHRTHLRFLAMSSLLFTRGWEKNCSPAHPNPFTHYGGSVTL</sequence>
<dbReference type="AlphaFoldDB" id="A0A2P5FXE3"/>
<protein>
    <submittedName>
        <fullName evidence="1">Uncharacterized protein</fullName>
    </submittedName>
</protein>
<gene>
    <name evidence="1" type="ORF">TorRG33x02_014550</name>
</gene>
<reference evidence="2" key="1">
    <citation type="submission" date="2016-06" db="EMBL/GenBank/DDBJ databases">
        <title>Parallel loss of symbiosis genes in relatives of nitrogen-fixing non-legume Parasponia.</title>
        <authorList>
            <person name="Van Velzen R."/>
            <person name="Holmer R."/>
            <person name="Bu F."/>
            <person name="Rutten L."/>
            <person name="Van Zeijl A."/>
            <person name="Liu W."/>
            <person name="Santuari L."/>
            <person name="Cao Q."/>
            <person name="Sharma T."/>
            <person name="Shen D."/>
            <person name="Roswanjaya Y."/>
            <person name="Wardhani T."/>
            <person name="Kalhor M.S."/>
            <person name="Jansen J."/>
            <person name="Van den Hoogen J."/>
            <person name="Gungor B."/>
            <person name="Hartog M."/>
            <person name="Hontelez J."/>
            <person name="Verver J."/>
            <person name="Yang W.-C."/>
            <person name="Schijlen E."/>
            <person name="Repin R."/>
            <person name="Schilthuizen M."/>
            <person name="Schranz E."/>
            <person name="Heidstra R."/>
            <person name="Miyata K."/>
            <person name="Fedorova E."/>
            <person name="Kohlen W."/>
            <person name="Bisseling T."/>
            <person name="Smit S."/>
            <person name="Geurts R."/>
        </authorList>
    </citation>
    <scope>NUCLEOTIDE SEQUENCE [LARGE SCALE GENOMIC DNA]</scope>
    <source>
        <strain evidence="2">cv. RG33-2</strain>
    </source>
</reference>